<feature type="binding site" evidence="14">
    <location>
        <position position="182"/>
    </location>
    <ligand>
        <name>L-threonine</name>
        <dbReference type="ChEBI" id="CHEBI:57926"/>
    </ligand>
</feature>
<feature type="binding site" evidence="14">
    <location>
        <position position="197"/>
    </location>
    <ligand>
        <name>ATP</name>
        <dbReference type="ChEBI" id="CHEBI:30616"/>
    </ligand>
</feature>
<evidence type="ECO:0000313" key="16">
    <source>
        <dbReference type="EMBL" id="RDB35642.1"/>
    </source>
</evidence>
<dbReference type="RefSeq" id="WP_338636239.1">
    <property type="nucleotide sequence ID" value="NZ_CP146516.1"/>
</dbReference>
<organism evidence="16 17">
    <name type="scientific">Spirobacillus cienkowskii</name>
    <dbReference type="NCBI Taxonomy" id="495820"/>
    <lineage>
        <taxon>Bacteria</taxon>
        <taxon>Pseudomonadati</taxon>
        <taxon>Bdellovibrionota</taxon>
        <taxon>Oligoflexia</taxon>
        <taxon>Silvanigrellales</taxon>
        <taxon>Spirobacillus</taxon>
    </lineage>
</organism>
<dbReference type="SUPFAM" id="SSF55821">
    <property type="entry name" value="YrdC/RibB"/>
    <property type="match status" value="1"/>
</dbReference>
<dbReference type="Pfam" id="PF01300">
    <property type="entry name" value="Sua5_yciO_yrdC"/>
    <property type="match status" value="1"/>
</dbReference>
<evidence type="ECO:0000256" key="1">
    <source>
        <dbReference type="ARBA" id="ARBA00004496"/>
    </source>
</evidence>
<dbReference type="Pfam" id="PF03481">
    <property type="entry name" value="Sua5_C"/>
    <property type="match status" value="1"/>
</dbReference>
<dbReference type="GO" id="GO:0005524">
    <property type="term" value="F:ATP binding"/>
    <property type="evidence" value="ECO:0007669"/>
    <property type="project" value="UniProtKB-UniRule"/>
</dbReference>
<keyword evidence="17" id="KW-1185">Reference proteome</keyword>
<dbReference type="EC" id="2.7.7.87" evidence="3 13"/>
<feature type="binding site" evidence="14">
    <location>
        <position position="245"/>
    </location>
    <ligand>
        <name>ATP</name>
        <dbReference type="ChEBI" id="CHEBI:30616"/>
    </ligand>
</feature>
<evidence type="ECO:0000256" key="12">
    <source>
        <dbReference type="ARBA" id="ARBA00048366"/>
    </source>
</evidence>
<dbReference type="FunFam" id="3.90.870.10:FF:000009">
    <property type="entry name" value="Threonylcarbamoyl-AMP synthase, putative"/>
    <property type="match status" value="1"/>
</dbReference>
<evidence type="ECO:0000259" key="15">
    <source>
        <dbReference type="PROSITE" id="PS51163"/>
    </source>
</evidence>
<reference evidence="16" key="1">
    <citation type="submission" date="2018-04" db="EMBL/GenBank/DDBJ databases">
        <title>Draft genome sequence of the Candidatus Spirobacillus cienkowskii, a pathogen of freshwater Daphnia species, reconstructed from hemolymph metagenomic reads.</title>
        <authorList>
            <person name="Bresciani L."/>
            <person name="Lemos L.N."/>
            <person name="Wale N."/>
            <person name="Lin J.Y."/>
            <person name="Fernandes G.R."/>
            <person name="Duffy M.A."/>
            <person name="Rodrigues J.M."/>
        </authorList>
    </citation>
    <scope>NUCLEOTIDE SEQUENCE [LARGE SCALE GENOMIC DNA]</scope>
    <source>
        <strain evidence="16">Binning01</strain>
    </source>
</reference>
<evidence type="ECO:0000256" key="4">
    <source>
        <dbReference type="ARBA" id="ARBA00015492"/>
    </source>
</evidence>
<name>A0A369KPZ6_9BACT</name>
<feature type="binding site" evidence="14">
    <location>
        <position position="54"/>
    </location>
    <ligand>
        <name>ATP</name>
        <dbReference type="ChEBI" id="CHEBI:30616"/>
    </ligand>
</feature>
<dbReference type="EMBL" id="QOVW01000079">
    <property type="protein sequence ID" value="RDB35642.1"/>
    <property type="molecule type" value="Genomic_DNA"/>
</dbReference>
<feature type="domain" description="YrdC-like" evidence="15">
    <location>
        <begin position="9"/>
        <end position="201"/>
    </location>
</feature>
<dbReference type="InterPro" id="IPR005145">
    <property type="entry name" value="Sua5_C"/>
</dbReference>
<dbReference type="GO" id="GO:0005737">
    <property type="term" value="C:cytoplasm"/>
    <property type="evidence" value="ECO:0007669"/>
    <property type="project" value="UniProtKB-SubCell"/>
</dbReference>
<dbReference type="InterPro" id="IPR038385">
    <property type="entry name" value="Sua5/YwlC_C"/>
</dbReference>
<feature type="binding site" evidence="14">
    <location>
        <position position="150"/>
    </location>
    <ligand>
        <name>ATP</name>
        <dbReference type="ChEBI" id="CHEBI:30616"/>
    </ligand>
</feature>
<dbReference type="Gene3D" id="3.40.50.11030">
    <property type="entry name" value="Threonylcarbamoyl-AMP synthase, C-terminal domain"/>
    <property type="match status" value="1"/>
</dbReference>
<keyword evidence="8 13" id="KW-0548">Nucleotidyltransferase</keyword>
<feature type="binding site" evidence="14">
    <location>
        <position position="142"/>
    </location>
    <ligand>
        <name>L-threonine</name>
        <dbReference type="ChEBI" id="CHEBI:57926"/>
    </ligand>
</feature>
<evidence type="ECO:0000256" key="3">
    <source>
        <dbReference type="ARBA" id="ARBA00012584"/>
    </source>
</evidence>
<dbReference type="Gene3D" id="3.90.870.10">
    <property type="entry name" value="DHBP synthase"/>
    <property type="match status" value="1"/>
</dbReference>
<keyword evidence="5 13" id="KW-0963">Cytoplasm</keyword>
<dbReference type="GO" id="GO:0006450">
    <property type="term" value="P:regulation of translational fidelity"/>
    <property type="evidence" value="ECO:0007669"/>
    <property type="project" value="TreeGrafter"/>
</dbReference>
<dbReference type="PANTHER" id="PTHR17490:SF16">
    <property type="entry name" value="THREONYLCARBAMOYL-AMP SYNTHASE"/>
    <property type="match status" value="1"/>
</dbReference>
<feature type="binding site" evidence="14">
    <location>
        <position position="140"/>
    </location>
    <ligand>
        <name>L-threonine</name>
        <dbReference type="ChEBI" id="CHEBI:57926"/>
    </ligand>
</feature>
<dbReference type="GO" id="GO:0008033">
    <property type="term" value="P:tRNA processing"/>
    <property type="evidence" value="ECO:0007669"/>
    <property type="project" value="UniProtKB-KW"/>
</dbReference>
<dbReference type="PROSITE" id="PS51163">
    <property type="entry name" value="YRDC"/>
    <property type="match status" value="1"/>
</dbReference>
<dbReference type="Proteomes" id="UP000253934">
    <property type="component" value="Unassembled WGS sequence"/>
</dbReference>
<evidence type="ECO:0000256" key="9">
    <source>
        <dbReference type="ARBA" id="ARBA00022741"/>
    </source>
</evidence>
<evidence type="ECO:0000313" key="17">
    <source>
        <dbReference type="Proteomes" id="UP000253934"/>
    </source>
</evidence>
<sequence>MAIIVSLTDQSLERCAKALKEGNLVAFPTETVYGLGGNALDKNALEKIFLAKGRPKSDPLIVHVSSLSQVESLTDMTSFQRQCFDIIGSEYWPGPLTLILKASHLVPSLVTAGKDSVAIRIPSGKTAQKLLKLVNIPIAAPSANSFGHVSPTHAQHVAADLGHIQDLIVLDDGLMCDIGIESTILKITEDNEILLLRPGAISSLQITKTLKAKGINVEVKVIKKVYDNKMDNHLMDSPGQLLTHYSPLIESFILLDSDEEKLKYEEFLSHYLSKSVLIDFYAKNKNLKTQSLKYFDLSVSGSFLEASRNLFNYLRQAESTENAQFILLPNLNQTNIENIDAIFDRIYRAASGKYVKII</sequence>
<feature type="binding site" evidence="14">
    <location>
        <position position="31"/>
    </location>
    <ligand>
        <name>L-threonine</name>
        <dbReference type="ChEBI" id="CHEBI:57926"/>
    </ligand>
</feature>
<evidence type="ECO:0000256" key="14">
    <source>
        <dbReference type="PIRSR" id="PIRSR004930-1"/>
    </source>
</evidence>
<keyword evidence="7 13" id="KW-0819">tRNA processing</keyword>
<proteinExistence type="inferred from homology"/>
<comment type="subcellular location">
    <subcellularLocation>
        <location evidence="1 13">Cytoplasm</location>
    </subcellularLocation>
</comment>
<dbReference type="GO" id="GO:0061710">
    <property type="term" value="F:L-threonylcarbamoyladenylate synthase"/>
    <property type="evidence" value="ECO:0007669"/>
    <property type="project" value="UniProtKB-EC"/>
</dbReference>
<dbReference type="PANTHER" id="PTHR17490">
    <property type="entry name" value="SUA5"/>
    <property type="match status" value="1"/>
</dbReference>
<keyword evidence="6 13" id="KW-0808">Transferase</keyword>
<evidence type="ECO:0000256" key="10">
    <source>
        <dbReference type="ARBA" id="ARBA00022840"/>
    </source>
</evidence>
<evidence type="ECO:0000256" key="11">
    <source>
        <dbReference type="ARBA" id="ARBA00029774"/>
    </source>
</evidence>
<evidence type="ECO:0000256" key="8">
    <source>
        <dbReference type="ARBA" id="ARBA00022695"/>
    </source>
</evidence>
<keyword evidence="9 13" id="KW-0547">Nucleotide-binding</keyword>
<accession>A0A369KPZ6</accession>
<dbReference type="InterPro" id="IPR006070">
    <property type="entry name" value="Sua5-like_dom"/>
</dbReference>
<feature type="binding site" evidence="14">
    <location>
        <position position="63"/>
    </location>
    <ligand>
        <name>ATP</name>
        <dbReference type="ChEBI" id="CHEBI:30616"/>
    </ligand>
</feature>
<evidence type="ECO:0000256" key="2">
    <source>
        <dbReference type="ARBA" id="ARBA00007663"/>
    </source>
</evidence>
<feature type="binding site" evidence="14">
    <location>
        <position position="120"/>
    </location>
    <ligand>
        <name>L-threonine</name>
        <dbReference type="ChEBI" id="CHEBI:57926"/>
    </ligand>
</feature>
<dbReference type="AlphaFoldDB" id="A0A369KPZ6"/>
<dbReference type="InterPro" id="IPR017945">
    <property type="entry name" value="DHBP_synth_RibB-like_a/b_dom"/>
</dbReference>
<keyword evidence="10 13" id="KW-0067">ATP-binding</keyword>
<protein>
    <recommendedName>
        <fullName evidence="4 13">Threonylcarbamoyl-AMP synthase</fullName>
        <shortName evidence="13">TC-AMP synthase</shortName>
        <ecNumber evidence="3 13">2.7.7.87</ecNumber>
    </recommendedName>
    <alternativeName>
        <fullName evidence="11 13">L-threonylcarbamoyladenylate synthase</fullName>
    </alternativeName>
</protein>
<evidence type="ECO:0000256" key="7">
    <source>
        <dbReference type="ARBA" id="ARBA00022694"/>
    </source>
</evidence>
<dbReference type="NCBIfam" id="TIGR00057">
    <property type="entry name" value="L-threonylcarbamoyladenylate synthase"/>
    <property type="match status" value="1"/>
</dbReference>
<dbReference type="InterPro" id="IPR010923">
    <property type="entry name" value="T(6)A37_SUA5"/>
</dbReference>
<comment type="similarity">
    <text evidence="2 13">Belongs to the SUA5 family.</text>
</comment>
<dbReference type="PIRSF" id="PIRSF004930">
    <property type="entry name" value="Tln_factor_SUA5"/>
    <property type="match status" value="1"/>
</dbReference>
<comment type="catalytic activity">
    <reaction evidence="12 13">
        <text>L-threonine + hydrogencarbonate + ATP = L-threonylcarbamoyladenylate + diphosphate + H2O</text>
        <dbReference type="Rhea" id="RHEA:36407"/>
        <dbReference type="ChEBI" id="CHEBI:15377"/>
        <dbReference type="ChEBI" id="CHEBI:17544"/>
        <dbReference type="ChEBI" id="CHEBI:30616"/>
        <dbReference type="ChEBI" id="CHEBI:33019"/>
        <dbReference type="ChEBI" id="CHEBI:57926"/>
        <dbReference type="ChEBI" id="CHEBI:73682"/>
        <dbReference type="EC" id="2.7.7.87"/>
    </reaction>
</comment>
<dbReference type="GO" id="GO:0003725">
    <property type="term" value="F:double-stranded RNA binding"/>
    <property type="evidence" value="ECO:0007669"/>
    <property type="project" value="UniProtKB-UniRule"/>
</dbReference>
<gene>
    <name evidence="16" type="ORF">DCC88_09135</name>
</gene>
<dbReference type="InterPro" id="IPR050156">
    <property type="entry name" value="TC-AMP_synthase_SUA5"/>
</dbReference>
<dbReference type="GO" id="GO:0000049">
    <property type="term" value="F:tRNA binding"/>
    <property type="evidence" value="ECO:0007669"/>
    <property type="project" value="TreeGrafter"/>
</dbReference>
<evidence type="ECO:0000256" key="13">
    <source>
        <dbReference type="PIRNR" id="PIRNR004930"/>
    </source>
</evidence>
<comment type="caution">
    <text evidence="16">The sequence shown here is derived from an EMBL/GenBank/DDBJ whole genome shotgun (WGS) entry which is preliminary data.</text>
</comment>
<evidence type="ECO:0000256" key="5">
    <source>
        <dbReference type="ARBA" id="ARBA00022490"/>
    </source>
</evidence>
<evidence type="ECO:0000256" key="6">
    <source>
        <dbReference type="ARBA" id="ARBA00022679"/>
    </source>
</evidence>
<comment type="function">
    <text evidence="13">Required for the formation of a threonylcarbamoyl group on adenosine at position 37 (t(6)A37) in tRNAs that read codons beginning with adenine.</text>
</comment>